<evidence type="ECO:0000313" key="5">
    <source>
        <dbReference type="Proteomes" id="UP001168620"/>
    </source>
</evidence>
<gene>
    <name evidence="4" type="ORF">QWY28_06775</name>
</gene>
<evidence type="ECO:0000256" key="1">
    <source>
        <dbReference type="ARBA" id="ARBA00009013"/>
    </source>
</evidence>
<proteinExistence type="inferred from homology"/>
<accession>A0ABT8FD71</accession>
<evidence type="ECO:0000259" key="3">
    <source>
        <dbReference type="PROSITE" id="PS50801"/>
    </source>
</evidence>
<dbReference type="SUPFAM" id="SSF52091">
    <property type="entry name" value="SpoIIaa-like"/>
    <property type="match status" value="1"/>
</dbReference>
<protein>
    <recommendedName>
        <fullName evidence="2">Anti-sigma factor antagonist</fullName>
    </recommendedName>
</protein>
<sequence length="124" mass="12827">MTSDEAFADEQLSLHVDHVGDVAVVVARGEIDLATVGGFRTVLNDLMVDGHVDVVVDLSDVPFVDSSALGALVAAHRRARGLGGALSVAGIQAPVARILELTGLDRVLASYPTARDAVGRVDQG</sequence>
<dbReference type="InterPro" id="IPR003658">
    <property type="entry name" value="Anti-sigma_ant"/>
</dbReference>
<reference evidence="4" key="1">
    <citation type="submission" date="2023-06" db="EMBL/GenBank/DDBJ databases">
        <title>Draft genome sequence of Nocardioides sp. SOB77.</title>
        <authorList>
            <person name="Zhang G."/>
        </authorList>
    </citation>
    <scope>NUCLEOTIDE SEQUENCE</scope>
    <source>
        <strain evidence="4">SOB77</strain>
    </source>
</reference>
<evidence type="ECO:0000313" key="4">
    <source>
        <dbReference type="EMBL" id="MDN4172638.1"/>
    </source>
</evidence>
<dbReference type="RefSeq" id="WP_300951556.1">
    <property type="nucleotide sequence ID" value="NZ_JAUHJQ010000002.1"/>
</dbReference>
<evidence type="ECO:0000256" key="2">
    <source>
        <dbReference type="RuleBase" id="RU003749"/>
    </source>
</evidence>
<dbReference type="PANTHER" id="PTHR33495">
    <property type="entry name" value="ANTI-SIGMA FACTOR ANTAGONIST TM_1081-RELATED-RELATED"/>
    <property type="match status" value="1"/>
</dbReference>
<keyword evidence="5" id="KW-1185">Reference proteome</keyword>
<dbReference type="Pfam" id="PF01740">
    <property type="entry name" value="STAS"/>
    <property type="match status" value="1"/>
</dbReference>
<feature type="domain" description="STAS" evidence="3">
    <location>
        <begin position="12"/>
        <end position="121"/>
    </location>
</feature>
<dbReference type="PROSITE" id="PS50801">
    <property type="entry name" value="STAS"/>
    <property type="match status" value="1"/>
</dbReference>
<dbReference type="PANTHER" id="PTHR33495:SF2">
    <property type="entry name" value="ANTI-SIGMA FACTOR ANTAGONIST TM_1081-RELATED"/>
    <property type="match status" value="1"/>
</dbReference>
<dbReference type="NCBIfam" id="TIGR00377">
    <property type="entry name" value="ant_ant_sig"/>
    <property type="match status" value="1"/>
</dbReference>
<dbReference type="Proteomes" id="UP001168620">
    <property type="component" value="Unassembled WGS sequence"/>
</dbReference>
<dbReference type="CDD" id="cd07043">
    <property type="entry name" value="STAS_anti-anti-sigma_factors"/>
    <property type="match status" value="1"/>
</dbReference>
<comment type="similarity">
    <text evidence="1 2">Belongs to the anti-sigma-factor antagonist family.</text>
</comment>
<name>A0ABT8FD71_9ACTN</name>
<organism evidence="4 5">
    <name type="scientific">Nocardioides oceani</name>
    <dbReference type="NCBI Taxonomy" id="3058369"/>
    <lineage>
        <taxon>Bacteria</taxon>
        <taxon>Bacillati</taxon>
        <taxon>Actinomycetota</taxon>
        <taxon>Actinomycetes</taxon>
        <taxon>Propionibacteriales</taxon>
        <taxon>Nocardioidaceae</taxon>
        <taxon>Nocardioides</taxon>
    </lineage>
</organism>
<dbReference type="InterPro" id="IPR002645">
    <property type="entry name" value="STAS_dom"/>
</dbReference>
<dbReference type="InterPro" id="IPR036513">
    <property type="entry name" value="STAS_dom_sf"/>
</dbReference>
<dbReference type="EMBL" id="JAUHJQ010000002">
    <property type="protein sequence ID" value="MDN4172638.1"/>
    <property type="molecule type" value="Genomic_DNA"/>
</dbReference>
<comment type="caution">
    <text evidence="4">The sequence shown here is derived from an EMBL/GenBank/DDBJ whole genome shotgun (WGS) entry which is preliminary data.</text>
</comment>
<dbReference type="Gene3D" id="3.30.750.24">
    <property type="entry name" value="STAS domain"/>
    <property type="match status" value="1"/>
</dbReference>